<sequence>MLGNPPLRRALHSVQGLRWARRLTCRLRTGRELSNTASPWWARTIDMSHRALIGLVVVSVALNLLLAGVIGGHVLSGQGRSIQPLAWALRDIPPDIRAQVRPIVRAHSREVMSVQRDVRRSERRLRQLIESDTLNREDLQQALTDMRGSAVRYYEVIHAVGLDVLLSLEVDERIKAAPYLFRPPGAKSAMRKGEGRPRPPRRDAAPKPDETAPQPQN</sequence>
<evidence type="ECO:0000256" key="2">
    <source>
        <dbReference type="ARBA" id="ARBA00044983"/>
    </source>
</evidence>
<feature type="transmembrane region" description="Helical" evidence="5">
    <location>
        <begin position="51"/>
        <end position="75"/>
    </location>
</feature>
<evidence type="ECO:0000313" key="6">
    <source>
        <dbReference type="EMBL" id="UZP74203.1"/>
    </source>
</evidence>
<proteinExistence type="inferred from homology"/>
<dbReference type="Pfam" id="PF13801">
    <property type="entry name" value="Metal_resist"/>
    <property type="match status" value="1"/>
</dbReference>
<dbReference type="Proteomes" id="UP001317963">
    <property type="component" value="Chromosome"/>
</dbReference>
<comment type="similarity">
    <text evidence="1">Belongs to the ZraP family.</text>
</comment>
<reference evidence="6 7" key="1">
    <citation type="submission" date="2019-02" db="EMBL/GenBank/DDBJ databases">
        <title>Halieaceae_genomes.</title>
        <authorList>
            <person name="Li S.-H."/>
        </authorList>
    </citation>
    <scope>NUCLEOTIDE SEQUENCE [LARGE SCALE GENOMIC DNA]</scope>
    <source>
        <strain evidence="6 7">JH123</strain>
    </source>
</reference>
<evidence type="ECO:0000256" key="1">
    <source>
        <dbReference type="ARBA" id="ARBA00044945"/>
    </source>
</evidence>
<gene>
    <name evidence="6" type="ORF">E0F26_05360</name>
</gene>
<keyword evidence="7" id="KW-1185">Reference proteome</keyword>
<feature type="region of interest" description="Disordered" evidence="4">
    <location>
        <begin position="181"/>
        <end position="217"/>
    </location>
</feature>
<dbReference type="EMBL" id="CP036501">
    <property type="protein sequence ID" value="UZP74203.1"/>
    <property type="molecule type" value="Genomic_DNA"/>
</dbReference>
<organism evidence="6 7">
    <name type="scientific">Candidatus Paraluminiphilus aquimaris</name>
    <dbReference type="NCBI Taxonomy" id="2518994"/>
    <lineage>
        <taxon>Bacteria</taxon>
        <taxon>Pseudomonadati</taxon>
        <taxon>Pseudomonadota</taxon>
        <taxon>Gammaproteobacteria</taxon>
        <taxon>Cellvibrionales</taxon>
        <taxon>Halieaceae</taxon>
        <taxon>Candidatus Paraluminiphilus</taxon>
    </lineage>
</organism>
<evidence type="ECO:0000313" key="7">
    <source>
        <dbReference type="Proteomes" id="UP001317963"/>
    </source>
</evidence>
<keyword evidence="5" id="KW-0472">Membrane</keyword>
<accession>A0ABY6Q706</accession>
<feature type="compositionally biased region" description="Basic and acidic residues" evidence="4">
    <location>
        <begin position="191"/>
        <end position="210"/>
    </location>
</feature>
<evidence type="ECO:0000256" key="3">
    <source>
        <dbReference type="ARBA" id="ARBA00045001"/>
    </source>
</evidence>
<protein>
    <recommendedName>
        <fullName evidence="2">Signaling pathway modulator ZraP</fullName>
    </recommendedName>
    <alternativeName>
        <fullName evidence="3">Zinc resistance-associated protein</fullName>
    </alternativeName>
</protein>
<keyword evidence="5" id="KW-0812">Transmembrane</keyword>
<evidence type="ECO:0000256" key="5">
    <source>
        <dbReference type="SAM" id="Phobius"/>
    </source>
</evidence>
<name>A0ABY6Q706_9GAMM</name>
<evidence type="ECO:0000256" key="4">
    <source>
        <dbReference type="SAM" id="MobiDB-lite"/>
    </source>
</evidence>
<dbReference type="InterPro" id="IPR025961">
    <property type="entry name" value="Metal_resist"/>
</dbReference>
<keyword evidence="5" id="KW-1133">Transmembrane helix</keyword>